<dbReference type="AlphaFoldDB" id="A0AAU2A2E8"/>
<gene>
    <name evidence="1" type="ORF">OHA22_20340</name>
</gene>
<proteinExistence type="predicted"/>
<protein>
    <submittedName>
        <fullName evidence="1">Uncharacterized protein</fullName>
    </submittedName>
</protein>
<sequence>MTREQALAEARIAAARAKELAQRADNTATYSDTAQVTRYAAAGSLWADTSRAYTALAAALPETETIHG</sequence>
<name>A0AAU2A2E8_9ACTN</name>
<organism evidence="1">
    <name type="scientific">Streptomyces sp. NBC_00093</name>
    <dbReference type="NCBI Taxonomy" id="2975649"/>
    <lineage>
        <taxon>Bacteria</taxon>
        <taxon>Bacillati</taxon>
        <taxon>Actinomycetota</taxon>
        <taxon>Actinomycetes</taxon>
        <taxon>Kitasatosporales</taxon>
        <taxon>Streptomycetaceae</taxon>
        <taxon>Streptomyces</taxon>
    </lineage>
</organism>
<accession>A0AAU2A2E8</accession>
<reference evidence="1" key="1">
    <citation type="submission" date="2022-10" db="EMBL/GenBank/DDBJ databases">
        <title>The complete genomes of actinobacterial strains from the NBC collection.</title>
        <authorList>
            <person name="Joergensen T.S."/>
            <person name="Alvarez Arevalo M."/>
            <person name="Sterndorff E.B."/>
            <person name="Faurdal D."/>
            <person name="Vuksanovic O."/>
            <person name="Mourched A.-S."/>
            <person name="Charusanti P."/>
            <person name="Shaw S."/>
            <person name="Blin K."/>
            <person name="Weber T."/>
        </authorList>
    </citation>
    <scope>NUCLEOTIDE SEQUENCE</scope>
    <source>
        <strain evidence="1">NBC_00093</strain>
    </source>
</reference>
<evidence type="ECO:0000313" key="1">
    <source>
        <dbReference type="EMBL" id="WTT17720.1"/>
    </source>
</evidence>
<dbReference type="EMBL" id="CP108222">
    <property type="protein sequence ID" value="WTT17720.1"/>
    <property type="molecule type" value="Genomic_DNA"/>
</dbReference>